<organism evidence="1 2">
    <name type="scientific">Coniosporium tulheliwenetii</name>
    <dbReference type="NCBI Taxonomy" id="3383036"/>
    <lineage>
        <taxon>Eukaryota</taxon>
        <taxon>Fungi</taxon>
        <taxon>Dikarya</taxon>
        <taxon>Ascomycota</taxon>
        <taxon>Pezizomycotina</taxon>
        <taxon>Dothideomycetes</taxon>
        <taxon>Dothideomycetes incertae sedis</taxon>
        <taxon>Coniosporium</taxon>
    </lineage>
</organism>
<evidence type="ECO:0000313" key="2">
    <source>
        <dbReference type="Proteomes" id="UP001172680"/>
    </source>
</evidence>
<name>A0ACC2ZB02_9PEZI</name>
<evidence type="ECO:0000313" key="1">
    <source>
        <dbReference type="EMBL" id="KAJ9644660.1"/>
    </source>
</evidence>
<sequence length="477" mass="50657">MKFSKSQAVAAALVAANAANAHTIFSNFYVDGLDQGDATCVRMSNNPSQATFPIAGITSEDMACGVNGKNGVARVCKANSDSTLTFEFRAWANDASKGMLDISHKGPCAMYLKKVSSAIEDSATGDGWFKIWDEGYNEDKKQWCTERLITEENGRLSIKLPAGLQGGYYLARPELLALHAADKGDPQFYTGCAQIYLESSGTKVPAETVSIPGHVQYGQKAVSFNIWRWPGMDLPYPNPGPSVATLVDGSSSASVSSGQIEGQRPADCIMENGNWCGKEVPSYSTQDGCWKAGQNCWDQADVCWKSAPPTGGKGCDLWGKYCESLNNQCRNKNWNGPPNAGKDMTPKHTTIQLGGVVGTRAASTAAANPAPVASASATSAAEAPEYTSEAAASSEPTSAAASSPAYTYVAPSSEAASSAAAPTSTSLSFSTIAPEAPATTENPWARWETVVETVVVTEVEYVTQYHKRHARHFGQKY</sequence>
<gene>
    <name evidence="1" type="ORF">H2199_003623</name>
</gene>
<proteinExistence type="predicted"/>
<accession>A0ACC2ZB02</accession>
<dbReference type="Proteomes" id="UP001172680">
    <property type="component" value="Unassembled WGS sequence"/>
</dbReference>
<keyword evidence="2" id="KW-1185">Reference proteome</keyword>
<reference evidence="1" key="1">
    <citation type="submission" date="2022-10" db="EMBL/GenBank/DDBJ databases">
        <title>Culturing micro-colonial fungi from biological soil crusts in the Mojave desert and describing Neophaeococcomyces mojavensis, and introducing the new genera and species Taxawa tesnikishii.</title>
        <authorList>
            <person name="Kurbessoian T."/>
            <person name="Stajich J.E."/>
        </authorList>
    </citation>
    <scope>NUCLEOTIDE SEQUENCE</scope>
    <source>
        <strain evidence="1">JES_115</strain>
    </source>
</reference>
<dbReference type="EMBL" id="JAPDRP010000009">
    <property type="protein sequence ID" value="KAJ9644660.1"/>
    <property type="molecule type" value="Genomic_DNA"/>
</dbReference>
<protein>
    <submittedName>
        <fullName evidence="1">Uncharacterized protein</fullName>
    </submittedName>
</protein>
<comment type="caution">
    <text evidence="1">The sequence shown here is derived from an EMBL/GenBank/DDBJ whole genome shotgun (WGS) entry which is preliminary data.</text>
</comment>